<accession>A0A934VL48</accession>
<dbReference type="EMBL" id="JAENIO010000001">
    <property type="protein sequence ID" value="MBK1832505.1"/>
    <property type="molecule type" value="Genomic_DNA"/>
</dbReference>
<dbReference type="AlphaFoldDB" id="A0A934VL48"/>
<evidence type="ECO:0000313" key="1">
    <source>
        <dbReference type="EMBL" id="MBK1832505.1"/>
    </source>
</evidence>
<comment type="caution">
    <text evidence="1">The sequence shown here is derived from an EMBL/GenBank/DDBJ whole genome shotgun (WGS) entry which is preliminary data.</text>
</comment>
<proteinExistence type="predicted"/>
<protein>
    <submittedName>
        <fullName evidence="1">Uncharacterized protein</fullName>
    </submittedName>
</protein>
<dbReference type="Proteomes" id="UP000604083">
    <property type="component" value="Unassembled WGS sequence"/>
</dbReference>
<name>A0A934VL48_9BACT</name>
<evidence type="ECO:0000313" key="2">
    <source>
        <dbReference type="Proteomes" id="UP000604083"/>
    </source>
</evidence>
<gene>
    <name evidence="1" type="ORF">JIN78_00410</name>
</gene>
<organism evidence="1 2">
    <name type="scientific">Roseibacillus ishigakijimensis</name>
    <dbReference type="NCBI Taxonomy" id="454146"/>
    <lineage>
        <taxon>Bacteria</taxon>
        <taxon>Pseudomonadati</taxon>
        <taxon>Verrucomicrobiota</taxon>
        <taxon>Verrucomicrobiia</taxon>
        <taxon>Verrucomicrobiales</taxon>
        <taxon>Verrucomicrobiaceae</taxon>
        <taxon>Roseibacillus</taxon>
    </lineage>
</organism>
<reference evidence="1" key="1">
    <citation type="submission" date="2021-01" db="EMBL/GenBank/DDBJ databases">
        <title>Modified the classification status of verrucomicrobia.</title>
        <authorList>
            <person name="Feng X."/>
        </authorList>
    </citation>
    <scope>NUCLEOTIDE SEQUENCE</scope>
    <source>
        <strain evidence="1">KCTC 12986</strain>
    </source>
</reference>
<dbReference type="RefSeq" id="WP_200389939.1">
    <property type="nucleotide sequence ID" value="NZ_JAENIO010000001.1"/>
</dbReference>
<keyword evidence="2" id="KW-1185">Reference proteome</keyword>
<sequence length="135" mass="14935">MTLPDHDVAFAAVFNLAEGESAPLVDDGIRLAPVDPRHRRKVSADQLAALVPALTGSHPPTRAIDYFRPTAGIWLEKEGKVVGFLEFSLESASYRSDWTGIAPALDWPAVVKWLKQLGLNPQWDEKAYKKLLQSN</sequence>